<dbReference type="EMBL" id="LCAH01000015">
    <property type="protein sequence ID" value="KKR86318.1"/>
    <property type="molecule type" value="Genomic_DNA"/>
</dbReference>
<organism evidence="2 3">
    <name type="scientific">Candidatus Uhrbacteria bacterium GW2011_GWC2_41_11</name>
    <dbReference type="NCBI Taxonomy" id="1618985"/>
    <lineage>
        <taxon>Bacteria</taxon>
        <taxon>Candidatus Uhriibacteriota</taxon>
    </lineage>
</organism>
<evidence type="ECO:0000313" key="2">
    <source>
        <dbReference type="EMBL" id="KKR86318.1"/>
    </source>
</evidence>
<name>A0A0G0UBH6_9BACT</name>
<dbReference type="AlphaFoldDB" id="A0A0G0UBH6"/>
<protein>
    <submittedName>
        <fullName evidence="2">Uncharacterized protein</fullName>
    </submittedName>
</protein>
<dbReference type="Proteomes" id="UP000034616">
    <property type="component" value="Unassembled WGS sequence"/>
</dbReference>
<keyword evidence="1" id="KW-1133">Transmembrane helix</keyword>
<feature type="transmembrane region" description="Helical" evidence="1">
    <location>
        <begin position="73"/>
        <end position="93"/>
    </location>
</feature>
<accession>A0A0G0UBH6</accession>
<keyword evidence="1" id="KW-0472">Membrane</keyword>
<proteinExistence type="predicted"/>
<gene>
    <name evidence="2" type="ORF">UU35_C0015G0013</name>
</gene>
<comment type="caution">
    <text evidence="2">The sequence shown here is derived from an EMBL/GenBank/DDBJ whole genome shotgun (WGS) entry which is preliminary data.</text>
</comment>
<keyword evidence="1" id="KW-0812">Transmembrane</keyword>
<evidence type="ECO:0000313" key="3">
    <source>
        <dbReference type="Proteomes" id="UP000034616"/>
    </source>
</evidence>
<sequence>MRINPGLKLVYRIEGMNQVDAEAWARRQGGTFDLKKDASGFTVIINDSCRIAWIPEDGVTFMEIGTYIDRADFFLSGTSIGVALMGIIFLLLAM</sequence>
<reference evidence="2 3" key="1">
    <citation type="journal article" date="2015" name="Nature">
        <title>rRNA introns, odd ribosomes, and small enigmatic genomes across a large radiation of phyla.</title>
        <authorList>
            <person name="Brown C.T."/>
            <person name="Hug L.A."/>
            <person name="Thomas B.C."/>
            <person name="Sharon I."/>
            <person name="Castelle C.J."/>
            <person name="Singh A."/>
            <person name="Wilkins M.J."/>
            <person name="Williams K.H."/>
            <person name="Banfield J.F."/>
        </authorList>
    </citation>
    <scope>NUCLEOTIDE SEQUENCE [LARGE SCALE GENOMIC DNA]</scope>
</reference>
<evidence type="ECO:0000256" key="1">
    <source>
        <dbReference type="SAM" id="Phobius"/>
    </source>
</evidence>